<dbReference type="InterPro" id="IPR006660">
    <property type="entry name" value="Arsenate_reductase-like"/>
</dbReference>
<dbReference type="Pfam" id="PF03960">
    <property type="entry name" value="ArsC"/>
    <property type="match status" value="1"/>
</dbReference>
<name>A0A1M5B3Q6_9BURK</name>
<evidence type="ECO:0000256" key="2">
    <source>
        <dbReference type="PROSITE-ProRule" id="PRU01282"/>
    </source>
</evidence>
<evidence type="ECO:0000313" key="4">
    <source>
        <dbReference type="Proteomes" id="UP000184327"/>
    </source>
</evidence>
<dbReference type="EMBL" id="FQUZ01000020">
    <property type="protein sequence ID" value="SHF37123.1"/>
    <property type="molecule type" value="Genomic_DNA"/>
</dbReference>
<gene>
    <name evidence="3" type="ORF">SAMN02745117_01806</name>
</gene>
<dbReference type="OrthoDB" id="9803749at2"/>
<comment type="similarity">
    <text evidence="1 2">Belongs to the ArsC family.</text>
</comment>
<dbReference type="Proteomes" id="UP000184327">
    <property type="component" value="Unassembled WGS sequence"/>
</dbReference>
<organism evidence="3 4">
    <name type="scientific">Lampropedia hyalina DSM 16112</name>
    <dbReference type="NCBI Taxonomy" id="1122156"/>
    <lineage>
        <taxon>Bacteria</taxon>
        <taxon>Pseudomonadati</taxon>
        <taxon>Pseudomonadota</taxon>
        <taxon>Betaproteobacteria</taxon>
        <taxon>Burkholderiales</taxon>
        <taxon>Comamonadaceae</taxon>
        <taxon>Lampropedia</taxon>
    </lineage>
</organism>
<dbReference type="STRING" id="1122156.SAMN02745117_01806"/>
<dbReference type="PANTHER" id="PTHR30041:SF8">
    <property type="entry name" value="PROTEIN YFFB"/>
    <property type="match status" value="1"/>
</dbReference>
<evidence type="ECO:0000313" key="3">
    <source>
        <dbReference type="EMBL" id="SHF37123.1"/>
    </source>
</evidence>
<dbReference type="PANTHER" id="PTHR30041">
    <property type="entry name" value="ARSENATE REDUCTASE"/>
    <property type="match status" value="1"/>
</dbReference>
<proteinExistence type="inferred from homology"/>
<reference evidence="3 4" key="1">
    <citation type="submission" date="2016-11" db="EMBL/GenBank/DDBJ databases">
        <authorList>
            <person name="Jaros S."/>
            <person name="Januszkiewicz K."/>
            <person name="Wedrychowicz H."/>
        </authorList>
    </citation>
    <scope>NUCLEOTIDE SEQUENCE [LARGE SCALE GENOMIC DNA]</scope>
    <source>
        <strain evidence="3 4">DSM 16112</strain>
    </source>
</reference>
<evidence type="ECO:0000256" key="1">
    <source>
        <dbReference type="ARBA" id="ARBA00007198"/>
    </source>
</evidence>
<keyword evidence="4" id="KW-1185">Reference proteome</keyword>
<dbReference type="Gene3D" id="3.40.30.10">
    <property type="entry name" value="Glutaredoxin"/>
    <property type="match status" value="1"/>
</dbReference>
<accession>A0A1M5B3Q6</accession>
<dbReference type="AlphaFoldDB" id="A0A1M5B3Q6"/>
<dbReference type="InterPro" id="IPR036249">
    <property type="entry name" value="Thioredoxin-like_sf"/>
</dbReference>
<dbReference type="CDD" id="cd03035">
    <property type="entry name" value="ArsC_Yffb"/>
    <property type="match status" value="1"/>
</dbReference>
<sequence>MNSSTPSVPSIALHGIPNCDSVKKARQWLTDHSLPYHFRDFKKTPPTQAELVRWSDALGWEPLLNRKGTTWRGLDAAVQAGVQDAASAIQVMLAHPSSIKRPVLEWTDAAGQGHVTVGLAVAQWQTLLPA</sequence>
<dbReference type="SUPFAM" id="SSF52833">
    <property type="entry name" value="Thioredoxin-like"/>
    <property type="match status" value="1"/>
</dbReference>
<protein>
    <submittedName>
        <fullName evidence="3">Transcriptional regulator, Spx/MgsR family</fullName>
    </submittedName>
</protein>
<dbReference type="RefSeq" id="WP_073356372.1">
    <property type="nucleotide sequence ID" value="NZ_FQUZ01000020.1"/>
</dbReference>
<dbReference type="PROSITE" id="PS51353">
    <property type="entry name" value="ARSC"/>
    <property type="match status" value="1"/>
</dbReference>